<dbReference type="InterPro" id="IPR003777">
    <property type="entry name" value="XdhC_CoxI"/>
</dbReference>
<feature type="domain" description="XdhC Rossmann" evidence="2">
    <location>
        <begin position="206"/>
        <end position="350"/>
    </location>
</feature>
<evidence type="ECO:0000259" key="2">
    <source>
        <dbReference type="Pfam" id="PF13478"/>
    </source>
</evidence>
<comment type="caution">
    <text evidence="3">The sequence shown here is derived from an EMBL/GenBank/DDBJ whole genome shotgun (WGS) entry which is preliminary data.</text>
</comment>
<dbReference type="Proteomes" id="UP001596481">
    <property type="component" value="Unassembled WGS sequence"/>
</dbReference>
<protein>
    <submittedName>
        <fullName evidence="3">XdhC family protein</fullName>
    </submittedName>
</protein>
<dbReference type="PANTHER" id="PTHR30388:SF6">
    <property type="entry name" value="XANTHINE DEHYDROGENASE SUBUNIT A-RELATED"/>
    <property type="match status" value="1"/>
</dbReference>
<dbReference type="InterPro" id="IPR052698">
    <property type="entry name" value="MoCofactor_Util/Proc"/>
</dbReference>
<dbReference type="InterPro" id="IPR027051">
    <property type="entry name" value="XdhC_Rossmann_dom"/>
</dbReference>
<dbReference type="PANTHER" id="PTHR30388">
    <property type="entry name" value="ALDEHYDE OXIDOREDUCTASE MOLYBDENUM COFACTOR ASSEMBLY PROTEIN"/>
    <property type="match status" value="1"/>
</dbReference>
<accession>A0ABD5ZD84</accession>
<evidence type="ECO:0000313" key="3">
    <source>
        <dbReference type="EMBL" id="MFC7203096.1"/>
    </source>
</evidence>
<dbReference type="RefSeq" id="WP_390222410.1">
    <property type="nucleotide sequence ID" value="NZ_JBHTAA010000002.1"/>
</dbReference>
<name>A0ABD5ZD84_9EURY</name>
<dbReference type="Pfam" id="PF02625">
    <property type="entry name" value="XdhC_CoxI"/>
    <property type="match status" value="1"/>
</dbReference>
<evidence type="ECO:0000313" key="4">
    <source>
        <dbReference type="Proteomes" id="UP001596481"/>
    </source>
</evidence>
<keyword evidence="4" id="KW-1185">Reference proteome</keyword>
<feature type="domain" description="XdhC- CoxI" evidence="1">
    <location>
        <begin position="21"/>
        <end position="86"/>
    </location>
</feature>
<dbReference type="EMBL" id="JBHTAA010000002">
    <property type="protein sequence ID" value="MFC7203096.1"/>
    <property type="molecule type" value="Genomic_DNA"/>
</dbReference>
<gene>
    <name evidence="3" type="ORF">ACFQJC_06195</name>
</gene>
<dbReference type="Gene3D" id="3.40.50.720">
    <property type="entry name" value="NAD(P)-binding Rossmann-like Domain"/>
    <property type="match status" value="1"/>
</dbReference>
<reference evidence="3 4" key="1">
    <citation type="journal article" date="2019" name="Int. J. Syst. Evol. Microbiol.">
        <title>The Global Catalogue of Microorganisms (GCM) 10K type strain sequencing project: providing services to taxonomists for standard genome sequencing and annotation.</title>
        <authorList>
            <consortium name="The Broad Institute Genomics Platform"/>
            <consortium name="The Broad Institute Genome Sequencing Center for Infectious Disease"/>
            <person name="Wu L."/>
            <person name="Ma J."/>
        </authorList>
    </citation>
    <scope>NUCLEOTIDE SEQUENCE [LARGE SCALE GENOMIC DNA]</scope>
    <source>
        <strain evidence="3 4">DSM 29988</strain>
    </source>
</reference>
<organism evidence="3 4">
    <name type="scientific">Haloferax namakaokahaiae</name>
    <dbReference type="NCBI Taxonomy" id="1748331"/>
    <lineage>
        <taxon>Archaea</taxon>
        <taxon>Methanobacteriati</taxon>
        <taxon>Methanobacteriota</taxon>
        <taxon>Stenosarchaea group</taxon>
        <taxon>Halobacteria</taxon>
        <taxon>Halobacteriales</taxon>
        <taxon>Haloferacaceae</taxon>
        <taxon>Haloferax</taxon>
    </lineage>
</organism>
<proteinExistence type="predicted"/>
<evidence type="ECO:0000259" key="1">
    <source>
        <dbReference type="Pfam" id="PF02625"/>
    </source>
</evidence>
<dbReference type="Pfam" id="PF13478">
    <property type="entry name" value="XdhC_C"/>
    <property type="match status" value="1"/>
</dbReference>
<dbReference type="AlphaFoldDB" id="A0ABD5ZD84"/>
<sequence length="379" mass="41267">MSTTAWSLPETDIFDTIRTALDDGSPAVLATVTAVEGSAYRRPGAKMLIRPDEDDVGSVTAGCLEDEVRDVAMDALEDGEPRIETWDLTGDDEVWGYGVGCNGVITVFVEPLDESYRPVLDARRAGNPVGVVTVVESETAAAFGSRARFESGQWVDSAGIPDDVLDELAPATTELVERGKAETIPVETAEGDLSVFVDGIRPSTELVIFGSGVDVTPVVELAKLVDFRVTVVSFRGGQADTERFPRADEVLSTSPRDVADLRAWDEDTLAVVMSHNFLDDRLTLERLLETPVEYIGLMGPHERFGEMLEAFAEEDRVLTDDERARIYTPIGLSLGGDSPYQIAYSIVAELLAVAHDREPQHLSRRAGPIHERVELDSDS</sequence>